<evidence type="ECO:0000313" key="1">
    <source>
        <dbReference type="EMBL" id="AVR98009.1"/>
    </source>
</evidence>
<dbReference type="AlphaFoldDB" id="A0A2R4CEE7"/>
<proteinExistence type="predicted"/>
<dbReference type="Proteomes" id="UP000240505">
    <property type="component" value="Chromosome"/>
</dbReference>
<dbReference type="RefSeq" id="WP_107143349.1">
    <property type="nucleotide sequence ID" value="NZ_CP028324.1"/>
</dbReference>
<reference evidence="1 2" key="1">
    <citation type="submission" date="2018-03" db="EMBL/GenBank/DDBJ databases">
        <title>Massilia armeniaca sp. nov., isolated from desert soil.</title>
        <authorList>
            <person name="Huang H."/>
            <person name="Ren M."/>
        </authorList>
    </citation>
    <scope>NUCLEOTIDE SEQUENCE [LARGE SCALE GENOMIC DNA]</scope>
    <source>
        <strain evidence="1 2">ZMN-3</strain>
    </source>
</reference>
<name>A0A2R4CEE7_9BURK</name>
<gene>
    <name evidence="1" type="ORF">C9I28_21990</name>
</gene>
<evidence type="ECO:0000313" key="2">
    <source>
        <dbReference type="Proteomes" id="UP000240505"/>
    </source>
</evidence>
<protein>
    <recommendedName>
        <fullName evidence="3">PAC domain-containing protein</fullName>
    </recommendedName>
</protein>
<accession>A0A2R4CEE7</accession>
<sequence>MKQPGGTLEPRYLDFVYQPLRAPDGSVTGVFVDGVDVTDRIITEERLRMAQQAGGIGSFEWFPATGKMMVSSQFRRVWAWARTST</sequence>
<dbReference type="KEGG" id="masz:C9I28_21990"/>
<evidence type="ECO:0008006" key="3">
    <source>
        <dbReference type="Google" id="ProtNLM"/>
    </source>
</evidence>
<dbReference type="Gene3D" id="3.30.450.20">
    <property type="entry name" value="PAS domain"/>
    <property type="match status" value="2"/>
</dbReference>
<keyword evidence="2" id="KW-1185">Reference proteome</keyword>
<dbReference type="EMBL" id="CP028324">
    <property type="protein sequence ID" value="AVR98009.1"/>
    <property type="molecule type" value="Genomic_DNA"/>
</dbReference>
<organism evidence="1 2">
    <name type="scientific">Pseudoduganella armeniaca</name>
    <dbReference type="NCBI Taxonomy" id="2072590"/>
    <lineage>
        <taxon>Bacteria</taxon>
        <taxon>Pseudomonadati</taxon>
        <taxon>Pseudomonadota</taxon>
        <taxon>Betaproteobacteria</taxon>
        <taxon>Burkholderiales</taxon>
        <taxon>Oxalobacteraceae</taxon>
        <taxon>Telluria group</taxon>
        <taxon>Pseudoduganella</taxon>
    </lineage>
</organism>
<dbReference type="OrthoDB" id="7244034at2"/>